<gene>
    <name evidence="1" type="ORF">BO66DRAFT_291429</name>
</gene>
<organism evidence="1 2">
    <name type="scientific">Aspergillus aculeatinus CBS 121060</name>
    <dbReference type="NCBI Taxonomy" id="1448322"/>
    <lineage>
        <taxon>Eukaryota</taxon>
        <taxon>Fungi</taxon>
        <taxon>Dikarya</taxon>
        <taxon>Ascomycota</taxon>
        <taxon>Pezizomycotina</taxon>
        <taxon>Eurotiomycetes</taxon>
        <taxon>Eurotiomycetidae</taxon>
        <taxon>Eurotiales</taxon>
        <taxon>Aspergillaceae</taxon>
        <taxon>Aspergillus</taxon>
        <taxon>Aspergillus subgen. Circumdati</taxon>
    </lineage>
</organism>
<dbReference type="Proteomes" id="UP000249661">
    <property type="component" value="Unassembled WGS sequence"/>
</dbReference>
<name>A0ACD1GWR8_9EURO</name>
<feature type="non-terminal residue" evidence="1">
    <location>
        <position position="155"/>
    </location>
</feature>
<dbReference type="EMBL" id="KZ824991">
    <property type="protein sequence ID" value="RAH65713.1"/>
    <property type="molecule type" value="Genomic_DNA"/>
</dbReference>
<sequence>KERREQVWQERYQALVRQRLADREIIQQQERLLLQAREEATERDGRHREELDRLYSKLNALQTGPFKSLGDDLIVNQMRRLNQLLDNWVKVNFKDVTKITPESIEADGQLHAPQRRAWVHATVANLIHAEIFEPYHFWLPQNPLGDFLSKIELNV</sequence>
<evidence type="ECO:0000313" key="1">
    <source>
        <dbReference type="EMBL" id="RAH65713.1"/>
    </source>
</evidence>
<protein>
    <submittedName>
        <fullName evidence="1">Uncharacterized protein</fullName>
    </submittedName>
</protein>
<proteinExistence type="predicted"/>
<reference evidence="1" key="1">
    <citation type="submission" date="2018-02" db="EMBL/GenBank/DDBJ databases">
        <title>The genomes of Aspergillus section Nigri reveals drivers in fungal speciation.</title>
        <authorList>
            <consortium name="DOE Joint Genome Institute"/>
            <person name="Vesth T.C."/>
            <person name="Nybo J."/>
            <person name="Theobald S."/>
            <person name="Brandl J."/>
            <person name="Frisvad J.C."/>
            <person name="Nielsen K.F."/>
            <person name="Lyhne E.K."/>
            <person name="Kogle M.E."/>
            <person name="Kuo A."/>
            <person name="Riley R."/>
            <person name="Clum A."/>
            <person name="Nolan M."/>
            <person name="Lipzen A."/>
            <person name="Salamov A."/>
            <person name="Henrissat B."/>
            <person name="Wiebenga A."/>
            <person name="De vries R.P."/>
            <person name="Grigoriev I.V."/>
            <person name="Mortensen U.H."/>
            <person name="Andersen M.R."/>
            <person name="Baker S.E."/>
        </authorList>
    </citation>
    <scope>NUCLEOTIDE SEQUENCE</scope>
    <source>
        <strain evidence="1">CBS 121060</strain>
    </source>
</reference>
<feature type="non-terminal residue" evidence="1">
    <location>
        <position position="1"/>
    </location>
</feature>
<evidence type="ECO:0000313" key="2">
    <source>
        <dbReference type="Proteomes" id="UP000249661"/>
    </source>
</evidence>
<accession>A0ACD1GWR8</accession>
<keyword evidence="2" id="KW-1185">Reference proteome</keyword>